<gene>
    <name evidence="1" type="ORF">L798_13653</name>
</gene>
<dbReference type="Pfam" id="PF13516">
    <property type="entry name" value="LRR_6"/>
    <property type="match status" value="2"/>
</dbReference>
<protein>
    <submittedName>
        <fullName evidence="1">F-box/LRR-repeat protein 14</fullName>
    </submittedName>
</protein>
<name>A0A067QRW3_ZOONE</name>
<dbReference type="InterPro" id="IPR032675">
    <property type="entry name" value="LRR_dom_sf"/>
</dbReference>
<dbReference type="InParanoid" id="A0A067QRW3"/>
<accession>A0A067QRW3</accession>
<sequence length="83" mass="9399">MAARESQMSTFSFLELQHLNLSLCRQVTDAGISDLASKNPSIETLKMNFCNKITDSGIIELVKHLSRLKHLELRVYVTLYQAS</sequence>
<reference evidence="1 2" key="1">
    <citation type="journal article" date="2014" name="Nat. Commun.">
        <title>Molecular traces of alternative social organization in a termite genome.</title>
        <authorList>
            <person name="Terrapon N."/>
            <person name="Li C."/>
            <person name="Robertson H.M."/>
            <person name="Ji L."/>
            <person name="Meng X."/>
            <person name="Booth W."/>
            <person name="Chen Z."/>
            <person name="Childers C.P."/>
            <person name="Glastad K.M."/>
            <person name="Gokhale K."/>
            <person name="Gowin J."/>
            <person name="Gronenberg W."/>
            <person name="Hermansen R.A."/>
            <person name="Hu H."/>
            <person name="Hunt B.G."/>
            <person name="Huylmans A.K."/>
            <person name="Khalil S.M."/>
            <person name="Mitchell R.D."/>
            <person name="Munoz-Torres M.C."/>
            <person name="Mustard J.A."/>
            <person name="Pan H."/>
            <person name="Reese J.T."/>
            <person name="Scharf M.E."/>
            <person name="Sun F."/>
            <person name="Vogel H."/>
            <person name="Xiao J."/>
            <person name="Yang W."/>
            <person name="Yang Z."/>
            <person name="Yang Z."/>
            <person name="Zhou J."/>
            <person name="Zhu J."/>
            <person name="Brent C.S."/>
            <person name="Elsik C.G."/>
            <person name="Goodisman M.A."/>
            <person name="Liberles D.A."/>
            <person name="Roe R.M."/>
            <person name="Vargo E.L."/>
            <person name="Vilcinskas A."/>
            <person name="Wang J."/>
            <person name="Bornberg-Bauer E."/>
            <person name="Korb J."/>
            <person name="Zhang G."/>
            <person name="Liebig J."/>
        </authorList>
    </citation>
    <scope>NUCLEOTIDE SEQUENCE [LARGE SCALE GENOMIC DNA]</scope>
    <source>
        <tissue evidence="1">Whole organism</tissue>
    </source>
</reference>
<dbReference type="InterPro" id="IPR001611">
    <property type="entry name" value="Leu-rich_rpt"/>
</dbReference>
<dbReference type="EMBL" id="KK853006">
    <property type="protein sequence ID" value="KDR12577.1"/>
    <property type="molecule type" value="Genomic_DNA"/>
</dbReference>
<keyword evidence="2" id="KW-1185">Reference proteome</keyword>
<dbReference type="Proteomes" id="UP000027135">
    <property type="component" value="Unassembled WGS sequence"/>
</dbReference>
<dbReference type="SMART" id="SM00367">
    <property type="entry name" value="LRR_CC"/>
    <property type="match status" value="2"/>
</dbReference>
<dbReference type="SUPFAM" id="SSF52047">
    <property type="entry name" value="RNI-like"/>
    <property type="match status" value="1"/>
</dbReference>
<evidence type="ECO:0000313" key="2">
    <source>
        <dbReference type="Proteomes" id="UP000027135"/>
    </source>
</evidence>
<evidence type="ECO:0000313" key="1">
    <source>
        <dbReference type="EMBL" id="KDR12577.1"/>
    </source>
</evidence>
<dbReference type="AlphaFoldDB" id="A0A067QRW3"/>
<dbReference type="InterPro" id="IPR006553">
    <property type="entry name" value="Leu-rich_rpt_Cys-con_subtyp"/>
</dbReference>
<proteinExistence type="predicted"/>
<organism evidence="1 2">
    <name type="scientific">Zootermopsis nevadensis</name>
    <name type="common">Dampwood termite</name>
    <dbReference type="NCBI Taxonomy" id="136037"/>
    <lineage>
        <taxon>Eukaryota</taxon>
        <taxon>Metazoa</taxon>
        <taxon>Ecdysozoa</taxon>
        <taxon>Arthropoda</taxon>
        <taxon>Hexapoda</taxon>
        <taxon>Insecta</taxon>
        <taxon>Pterygota</taxon>
        <taxon>Neoptera</taxon>
        <taxon>Polyneoptera</taxon>
        <taxon>Dictyoptera</taxon>
        <taxon>Blattodea</taxon>
        <taxon>Blattoidea</taxon>
        <taxon>Termitoidae</taxon>
        <taxon>Termopsidae</taxon>
        <taxon>Zootermopsis</taxon>
    </lineage>
</organism>
<dbReference type="Gene3D" id="3.80.10.10">
    <property type="entry name" value="Ribonuclease Inhibitor"/>
    <property type="match status" value="1"/>
</dbReference>